<accession>A0A3N6NJ96</accession>
<comment type="caution">
    <text evidence="1">The sequence shown here is derived from an EMBL/GenBank/DDBJ whole genome shotgun (WGS) entry which is preliminary data.</text>
</comment>
<dbReference type="AlphaFoldDB" id="A0A3N6NJ96"/>
<keyword evidence="2" id="KW-1185">Reference proteome</keyword>
<evidence type="ECO:0000313" key="2">
    <source>
        <dbReference type="Proteomes" id="UP000281431"/>
    </source>
</evidence>
<name>A0A3N6NJ96_NATCH</name>
<proteinExistence type="predicted"/>
<reference evidence="1 2" key="1">
    <citation type="submission" date="2018-10" db="EMBL/GenBank/DDBJ databases">
        <title>Natrarchaeobius chitinivorans gen. nov., sp. nov., and Natrarchaeobius haloalkaliphilus sp. nov., alkaliphilic, chitin-utilizing haloarchaea from hypersaline alkaline lakes.</title>
        <authorList>
            <person name="Sorokin D.Y."/>
            <person name="Elcheninov A.G."/>
            <person name="Kostrikina N.A."/>
            <person name="Bale N.J."/>
            <person name="Sinninghe Damste J.S."/>
            <person name="Khijniak T.V."/>
            <person name="Kublanov I.V."/>
            <person name="Toshchakov S.V."/>
        </authorList>
    </citation>
    <scope>NUCLEOTIDE SEQUENCE [LARGE SCALE GENOMIC DNA]</scope>
    <source>
        <strain evidence="1 2">AArcht7</strain>
    </source>
</reference>
<gene>
    <name evidence="1" type="ORF">EA472_15320</name>
</gene>
<sequence>MGERERDEHLDRLTAIRRRACPVLHRVTEPFGGYVECTMHPSEYVGTVERTLGRFRSDLRSMGFHREPIAALKRHSDGRASAGSWVFRRSLFADEQLHVTVFRAGSDRIDTYAHWEHSWIRHPIKHYRAHGWNTSAGVSTMRSLLREHDIAFRLARTE</sequence>
<evidence type="ECO:0000313" key="1">
    <source>
        <dbReference type="EMBL" id="RQG99232.1"/>
    </source>
</evidence>
<dbReference type="Proteomes" id="UP000281431">
    <property type="component" value="Unassembled WGS sequence"/>
</dbReference>
<dbReference type="EMBL" id="REFZ01000010">
    <property type="protein sequence ID" value="RQG99232.1"/>
    <property type="molecule type" value="Genomic_DNA"/>
</dbReference>
<dbReference type="OrthoDB" id="335562at2157"/>
<protein>
    <submittedName>
        <fullName evidence="1">Uncharacterized protein</fullName>
    </submittedName>
</protein>
<organism evidence="1 2">
    <name type="scientific">Natrarchaeobius chitinivorans</name>
    <dbReference type="NCBI Taxonomy" id="1679083"/>
    <lineage>
        <taxon>Archaea</taxon>
        <taxon>Methanobacteriati</taxon>
        <taxon>Methanobacteriota</taxon>
        <taxon>Stenosarchaea group</taxon>
        <taxon>Halobacteria</taxon>
        <taxon>Halobacteriales</taxon>
        <taxon>Natrialbaceae</taxon>
        <taxon>Natrarchaeobius</taxon>
    </lineage>
</organism>